<dbReference type="EMBL" id="BAAAJK010000018">
    <property type="protein sequence ID" value="GAA1392722.1"/>
    <property type="molecule type" value="Genomic_DNA"/>
</dbReference>
<proteinExistence type="predicted"/>
<dbReference type="Gene3D" id="2.30.110.10">
    <property type="entry name" value="Electron Transport, Fmn-binding Protein, Chain A"/>
    <property type="match status" value="1"/>
</dbReference>
<organism evidence="3 4">
    <name type="scientific">Pseudonocardia kongjuensis</name>
    <dbReference type="NCBI Taxonomy" id="102227"/>
    <lineage>
        <taxon>Bacteria</taxon>
        <taxon>Bacillati</taxon>
        <taxon>Actinomycetota</taxon>
        <taxon>Actinomycetes</taxon>
        <taxon>Pseudonocardiales</taxon>
        <taxon>Pseudonocardiaceae</taxon>
        <taxon>Pseudonocardia</taxon>
    </lineage>
</organism>
<dbReference type="InterPro" id="IPR012349">
    <property type="entry name" value="Split_barrel_FMN-bd"/>
</dbReference>
<evidence type="ECO:0000259" key="2">
    <source>
        <dbReference type="Pfam" id="PF01243"/>
    </source>
</evidence>
<dbReference type="InterPro" id="IPR011576">
    <property type="entry name" value="Pyridox_Oxase_N"/>
</dbReference>
<dbReference type="Proteomes" id="UP001501414">
    <property type="component" value="Unassembled WGS sequence"/>
</dbReference>
<reference evidence="3 4" key="1">
    <citation type="journal article" date="2019" name="Int. J. Syst. Evol. Microbiol.">
        <title>The Global Catalogue of Microorganisms (GCM) 10K type strain sequencing project: providing services to taxonomists for standard genome sequencing and annotation.</title>
        <authorList>
            <consortium name="The Broad Institute Genomics Platform"/>
            <consortium name="The Broad Institute Genome Sequencing Center for Infectious Disease"/>
            <person name="Wu L."/>
            <person name="Ma J."/>
        </authorList>
    </citation>
    <scope>NUCLEOTIDE SEQUENCE [LARGE SCALE GENOMIC DNA]</scope>
    <source>
        <strain evidence="3 4">JCM 11896</strain>
    </source>
</reference>
<name>A0ABN1XXZ4_9PSEU</name>
<comment type="caution">
    <text evidence="3">The sequence shown here is derived from an EMBL/GenBank/DDBJ whole genome shotgun (WGS) entry which is preliminary data.</text>
</comment>
<dbReference type="Pfam" id="PF01243">
    <property type="entry name" value="PNPOx_N"/>
    <property type="match status" value="1"/>
</dbReference>
<evidence type="ECO:0000313" key="4">
    <source>
        <dbReference type="Proteomes" id="UP001501414"/>
    </source>
</evidence>
<dbReference type="InterPro" id="IPR052019">
    <property type="entry name" value="F420H2_bilvrd_red/Heme_oxyg"/>
</dbReference>
<dbReference type="SUPFAM" id="SSF50475">
    <property type="entry name" value="FMN-binding split barrel"/>
    <property type="match status" value="1"/>
</dbReference>
<dbReference type="RefSeq" id="WP_344024346.1">
    <property type="nucleotide sequence ID" value="NZ_BAAAJK010000018.1"/>
</dbReference>
<keyword evidence="4" id="KW-1185">Reference proteome</keyword>
<feature type="domain" description="Pyridoxamine 5'-phosphate oxidase N-terminal" evidence="2">
    <location>
        <begin position="12"/>
        <end position="129"/>
    </location>
</feature>
<gene>
    <name evidence="3" type="ORF">GCM10009613_38230</name>
</gene>
<accession>A0ABN1XXZ4</accession>
<keyword evidence="1" id="KW-0560">Oxidoreductase</keyword>
<evidence type="ECO:0000256" key="1">
    <source>
        <dbReference type="ARBA" id="ARBA00023002"/>
    </source>
</evidence>
<protein>
    <submittedName>
        <fullName evidence="3">TIGR03667 family PPOX class F420-dependent oxidoreductase</fullName>
    </submittedName>
</protein>
<dbReference type="PANTHER" id="PTHR35176:SF6">
    <property type="entry name" value="HEME OXYGENASE HI_0854-RELATED"/>
    <property type="match status" value="1"/>
</dbReference>
<sequence length="130" mass="14502">MTIRKILDEHAADEVLWFGTVTPSGRPTTRPVWFVHHDGELLLFSEPGAAKVRHLAGNPHVVVTFPSDPAAAHVRVVSGTAVVEHGLPSAFPGYLAKYERHYDAVGYDRDRFDATFDALVRITPERTWGW</sequence>
<evidence type="ECO:0000313" key="3">
    <source>
        <dbReference type="EMBL" id="GAA1392722.1"/>
    </source>
</evidence>
<dbReference type="PANTHER" id="PTHR35176">
    <property type="entry name" value="HEME OXYGENASE HI_0854-RELATED"/>
    <property type="match status" value="1"/>
</dbReference>